<keyword evidence="4" id="KW-1185">Reference proteome</keyword>
<feature type="compositionally biased region" description="Basic and acidic residues" evidence="1">
    <location>
        <begin position="377"/>
        <end position="392"/>
    </location>
</feature>
<dbReference type="AlphaFoldDB" id="A0A8H6VSE0"/>
<dbReference type="RefSeq" id="XP_037214821.1">
    <property type="nucleotide sequence ID" value="XM_037368853.1"/>
</dbReference>
<dbReference type="Pfam" id="PF07985">
    <property type="entry name" value="SRR1"/>
    <property type="match status" value="1"/>
</dbReference>
<evidence type="ECO:0000256" key="1">
    <source>
        <dbReference type="SAM" id="MobiDB-lite"/>
    </source>
</evidence>
<dbReference type="GO" id="GO:0008237">
    <property type="term" value="F:metallopeptidase activity"/>
    <property type="evidence" value="ECO:0007669"/>
    <property type="project" value="InterPro"/>
</dbReference>
<evidence type="ECO:0000313" key="3">
    <source>
        <dbReference type="EMBL" id="KAF7292094.1"/>
    </source>
</evidence>
<feature type="domain" description="SRR1-like" evidence="2">
    <location>
        <begin position="208"/>
        <end position="291"/>
    </location>
</feature>
<feature type="region of interest" description="Disordered" evidence="1">
    <location>
        <begin position="696"/>
        <end position="723"/>
    </location>
</feature>
<dbReference type="GeneID" id="59351369"/>
<dbReference type="EMBL" id="JACAZF010000012">
    <property type="protein sequence ID" value="KAF7292094.1"/>
    <property type="molecule type" value="Genomic_DNA"/>
</dbReference>
<reference evidence="3" key="1">
    <citation type="submission" date="2020-05" db="EMBL/GenBank/DDBJ databases">
        <title>Mycena genomes resolve the evolution of fungal bioluminescence.</title>
        <authorList>
            <person name="Tsai I.J."/>
        </authorList>
    </citation>
    <scope>NUCLEOTIDE SEQUENCE</scope>
    <source>
        <strain evidence="3">171206Taipei</strain>
    </source>
</reference>
<name>A0A8H6VSE0_9AGAR</name>
<sequence length="753" mass="82465">MSIVHPSRPAWRLRPHPASPLVRQVCHLHGSTDCVDSALELHHIAGSWREEERAAHPRWTWDMVHTCSSADHSCTDSCRFLPDLSVTQLTLQEQIAHFHGAEMWNTHWQRVPDFSLDHIGELSSQLTAAQRALVQSSLAKIQAAFERMEVAGYFRRVAAFYDKLLSMGLPRPQVSFGAGFSGYDRLDERGYDRAGYTATEDHAIDQWEHRTSYQVAYFLALGRIFKLPAGHLIAYDPCYSVVDVVILATLGIRALTRTDPGRPYLRKFTVPTVFYAPGAEQTTIGDAILRTPAISDLLIECADVAWCLADSDIPDQRLHYPGTIIQHYVANYVKHSVPSFAIGMAPDMQAEAPCGEEHMVQWVPAAKRTTFEAARGGARDPKPRQGSRLERGPEMRQLLASAVSLIASISLPTLVRSSGDSGEIQAVGVHILTGPPTNTGTFDDERCSSDQVANIRNGIIEAQEMADAAIELLKPKDMNKSNGFFWIFGGSTVDPAFIIKHFTFVKKLGTPDEIRATGKFEGSRTDLIFTCIPARLPKAAAVYANTISVGRRMPSTGGVPVLNLIRLSPVALANPESYSTAASRIRGSGNIKDGFPLVDFGALGKKPVPPLAFTIIHEVQHSDPLADDPILDHLVDVRGSSGNRAYGFTQIMHELTVDEKRRNPQNYAFFALLAQSNPEIFAPDCYFGDAPLSLTPIAGQRDGETEQPLSVPEPEPAPETCGAKVPGACDACKKIIKGIPGDVMLDDFDPESA</sequence>
<evidence type="ECO:0000259" key="2">
    <source>
        <dbReference type="Pfam" id="PF07985"/>
    </source>
</evidence>
<feature type="region of interest" description="Disordered" evidence="1">
    <location>
        <begin position="372"/>
        <end position="392"/>
    </location>
</feature>
<proteinExistence type="predicted"/>
<dbReference type="Proteomes" id="UP000636479">
    <property type="component" value="Unassembled WGS sequence"/>
</dbReference>
<gene>
    <name evidence="3" type="ORF">MIND_01235800</name>
</gene>
<dbReference type="InterPro" id="IPR024079">
    <property type="entry name" value="MetalloPept_cat_dom_sf"/>
</dbReference>
<dbReference type="Gene3D" id="3.40.390.10">
    <property type="entry name" value="Collagenase (Catalytic Domain)"/>
    <property type="match status" value="1"/>
</dbReference>
<dbReference type="InterPro" id="IPR012942">
    <property type="entry name" value="SRR1-like"/>
</dbReference>
<dbReference type="OrthoDB" id="3033577at2759"/>
<evidence type="ECO:0000313" key="4">
    <source>
        <dbReference type="Proteomes" id="UP000636479"/>
    </source>
</evidence>
<protein>
    <submittedName>
        <fullName evidence="3">SRR1 domain-containing protein</fullName>
    </submittedName>
</protein>
<organism evidence="3 4">
    <name type="scientific">Mycena indigotica</name>
    <dbReference type="NCBI Taxonomy" id="2126181"/>
    <lineage>
        <taxon>Eukaryota</taxon>
        <taxon>Fungi</taxon>
        <taxon>Dikarya</taxon>
        <taxon>Basidiomycota</taxon>
        <taxon>Agaricomycotina</taxon>
        <taxon>Agaricomycetes</taxon>
        <taxon>Agaricomycetidae</taxon>
        <taxon>Agaricales</taxon>
        <taxon>Marasmiineae</taxon>
        <taxon>Mycenaceae</taxon>
        <taxon>Mycena</taxon>
    </lineage>
</organism>
<comment type="caution">
    <text evidence="3">The sequence shown here is derived from an EMBL/GenBank/DDBJ whole genome shotgun (WGS) entry which is preliminary data.</text>
</comment>
<accession>A0A8H6VSE0</accession>